<dbReference type="AlphaFoldDB" id="A0A7X5TUJ0"/>
<sequence>MITAAETHKVKFHITKFRAGFSLDEVDDALDSIARTLEIYEGTPGMLASSG</sequence>
<dbReference type="Proteomes" id="UP000541033">
    <property type="component" value="Unassembled WGS sequence"/>
</dbReference>
<dbReference type="RefSeq" id="WP_167151061.1">
    <property type="nucleotide sequence ID" value="NZ_JAAMOX010000002.1"/>
</dbReference>
<dbReference type="EMBL" id="JAAMOX010000002">
    <property type="protein sequence ID" value="NIH54609.1"/>
    <property type="molecule type" value="Genomic_DNA"/>
</dbReference>
<comment type="caution">
    <text evidence="1">The sequence shown here is derived from an EMBL/GenBank/DDBJ whole genome shotgun (WGS) entry which is preliminary data.</text>
</comment>
<evidence type="ECO:0000313" key="1">
    <source>
        <dbReference type="EMBL" id="NIH54609.1"/>
    </source>
</evidence>
<gene>
    <name evidence="1" type="ORF">FHX76_002505</name>
</gene>
<protein>
    <submittedName>
        <fullName evidence="1">DivIVA domain-containing protein</fullName>
    </submittedName>
</protein>
<keyword evidence="2" id="KW-1185">Reference proteome</keyword>
<dbReference type="Gene3D" id="6.10.250.660">
    <property type="match status" value="1"/>
</dbReference>
<organism evidence="1 2">
    <name type="scientific">Lysinibacter cavernae</name>
    <dbReference type="NCBI Taxonomy" id="1640652"/>
    <lineage>
        <taxon>Bacteria</taxon>
        <taxon>Bacillati</taxon>
        <taxon>Actinomycetota</taxon>
        <taxon>Actinomycetes</taxon>
        <taxon>Micrococcales</taxon>
        <taxon>Microbacteriaceae</taxon>
        <taxon>Lysinibacter</taxon>
    </lineage>
</organism>
<dbReference type="InterPro" id="IPR019933">
    <property type="entry name" value="DivIVA_domain"/>
</dbReference>
<accession>A0A7X5TUJ0</accession>
<reference evidence="1 2" key="1">
    <citation type="submission" date="2020-02" db="EMBL/GenBank/DDBJ databases">
        <title>Sequencing the genomes of 1000 actinobacteria strains.</title>
        <authorList>
            <person name="Klenk H.-P."/>
        </authorList>
    </citation>
    <scope>NUCLEOTIDE SEQUENCE [LARGE SCALE GENOMIC DNA]</scope>
    <source>
        <strain evidence="1 2">DSM 27960</strain>
    </source>
</reference>
<name>A0A7X5TUJ0_9MICO</name>
<proteinExistence type="predicted"/>
<dbReference type="NCBIfam" id="TIGR03544">
    <property type="entry name" value="DivI1A_domain"/>
    <property type="match status" value="1"/>
</dbReference>
<evidence type="ECO:0000313" key="2">
    <source>
        <dbReference type="Proteomes" id="UP000541033"/>
    </source>
</evidence>